<dbReference type="EMBL" id="AP019834">
    <property type="protein sequence ID" value="BBM48532.1"/>
    <property type="molecule type" value="Genomic_DNA"/>
</dbReference>
<evidence type="ECO:0000313" key="10">
    <source>
        <dbReference type="Proteomes" id="UP000321397"/>
    </source>
</evidence>
<reference evidence="7 10" key="3">
    <citation type="submission" date="2019-07" db="EMBL/GenBank/DDBJ databases">
        <title>Complete Genome Sequence of Leptotrichia wadei Strain JMUB3933.</title>
        <authorList>
            <person name="Watanabe S."/>
            <person name="Cui L."/>
        </authorList>
    </citation>
    <scope>NUCLEOTIDE SEQUENCE [LARGE SCALE GENOMIC DNA]</scope>
    <source>
        <strain evidence="7 10">JMUB3933</strain>
    </source>
</reference>
<keyword evidence="3 5" id="KW-0131">Cell cycle</keyword>
<dbReference type="EMBL" id="LSDD01000021">
    <property type="protein sequence ID" value="KXB69562.1"/>
    <property type="molecule type" value="Genomic_DNA"/>
</dbReference>
<comment type="function">
    <text evidence="4 5">Cell division protein that is part of the divisome complex and is recruited early to the Z-ring. Probably stimulates Z-ring formation, perhaps through the cross-linking of FtsZ protofilaments. Its function overlaps with FtsA.</text>
</comment>
<dbReference type="GO" id="GO:0005737">
    <property type="term" value="C:cytoplasm"/>
    <property type="evidence" value="ECO:0007669"/>
    <property type="project" value="UniProtKB-SubCell"/>
</dbReference>
<comment type="subunit">
    <text evidence="5">Homodimer. Interacts with FtsZ.</text>
</comment>
<feature type="compositionally biased region" description="Low complexity" evidence="6">
    <location>
        <begin position="39"/>
        <end position="49"/>
    </location>
</feature>
<dbReference type="PATRIC" id="fig|157687.3.peg.305"/>
<keyword evidence="9" id="KW-1185">Reference proteome</keyword>
<dbReference type="InterPro" id="IPR007561">
    <property type="entry name" value="Cell_div_SepF/SepF-rel"/>
</dbReference>
<evidence type="ECO:0000256" key="6">
    <source>
        <dbReference type="SAM" id="MobiDB-lite"/>
    </source>
</evidence>
<sequence length="180" mass="20350">MLLGLKRKLMEFFGDDIEDEDEDELSEEMSENEKKEVTTEQSQQNQQSKVQHKTTTRVESEKQPEEKKGIGSLFGVGKKEEITKMPTSKVNVSIIRPKVFEDSRLIADAIKENKIVTFSLEFLEYEVGQRVIDFVSGAAYAMSAHLSKVTDKVLTSIPMEIDYEDIDASLGEDEGDGTYL</sequence>
<evidence type="ECO:0000256" key="2">
    <source>
        <dbReference type="ARBA" id="ARBA00023210"/>
    </source>
</evidence>
<keyword evidence="5" id="KW-0963">Cytoplasm</keyword>
<dbReference type="InterPro" id="IPR038594">
    <property type="entry name" value="SepF-like_sf"/>
</dbReference>
<dbReference type="Proteomes" id="UP000070483">
    <property type="component" value="Unassembled WGS sequence"/>
</dbReference>
<accession>A0A134APD3</accession>
<comment type="similarity">
    <text evidence="5">Belongs to the SepF family.</text>
</comment>
<reference evidence="9" key="2">
    <citation type="submission" date="2016-01" db="EMBL/GenBank/DDBJ databases">
        <authorList>
            <person name="Mitreva M."/>
            <person name="Pepin K.H."/>
            <person name="Mihindukulasuriya K.A."/>
            <person name="Fulton R."/>
            <person name="Fronick C."/>
            <person name="O'Laughlin M."/>
            <person name="Miner T."/>
            <person name="Herter B."/>
            <person name="Rosa B.A."/>
            <person name="Cordes M."/>
            <person name="Tomlinson C."/>
            <person name="Wollam A."/>
            <person name="Palsikar V.B."/>
            <person name="Mardis E.R."/>
            <person name="Wilson R.K."/>
        </authorList>
    </citation>
    <scope>NUCLEOTIDE SEQUENCE [LARGE SCALE GENOMIC DNA]</scope>
    <source>
        <strain evidence="9">KA00185</strain>
    </source>
</reference>
<evidence type="ECO:0000313" key="9">
    <source>
        <dbReference type="Proteomes" id="UP000070483"/>
    </source>
</evidence>
<dbReference type="Proteomes" id="UP000321397">
    <property type="component" value="Chromosome"/>
</dbReference>
<evidence type="ECO:0000256" key="1">
    <source>
        <dbReference type="ARBA" id="ARBA00022618"/>
    </source>
</evidence>
<dbReference type="GeneID" id="84805256"/>
<protein>
    <recommendedName>
        <fullName evidence="5">Cell division protein SepF</fullName>
    </recommendedName>
</protein>
<evidence type="ECO:0000256" key="3">
    <source>
        <dbReference type="ARBA" id="ARBA00023306"/>
    </source>
</evidence>
<dbReference type="Gene3D" id="3.30.110.150">
    <property type="entry name" value="SepF-like protein"/>
    <property type="match status" value="1"/>
</dbReference>
<feature type="compositionally biased region" description="Basic and acidic residues" evidence="6">
    <location>
        <begin position="56"/>
        <end position="69"/>
    </location>
</feature>
<dbReference type="Pfam" id="PF04472">
    <property type="entry name" value="SepF"/>
    <property type="match status" value="1"/>
</dbReference>
<proteinExistence type="inferred from homology"/>
<dbReference type="GO" id="GO:0000917">
    <property type="term" value="P:division septum assembly"/>
    <property type="evidence" value="ECO:0007669"/>
    <property type="project" value="UniProtKB-KW"/>
</dbReference>
<name>A0A134APD3_9FUSO</name>
<dbReference type="AlphaFoldDB" id="A0A134APD3"/>
<dbReference type="STRING" id="157687.HMPREF3180_00301"/>
<feature type="region of interest" description="Disordered" evidence="6">
    <location>
        <begin position="16"/>
        <end position="70"/>
    </location>
</feature>
<organism evidence="8 9">
    <name type="scientific">Leptotrichia wadei</name>
    <dbReference type="NCBI Taxonomy" id="157687"/>
    <lineage>
        <taxon>Bacteria</taxon>
        <taxon>Fusobacteriati</taxon>
        <taxon>Fusobacteriota</taxon>
        <taxon>Fusobacteriia</taxon>
        <taxon>Fusobacteriales</taxon>
        <taxon>Leptotrichiaceae</taxon>
        <taxon>Leptotrichia</taxon>
    </lineage>
</organism>
<evidence type="ECO:0000313" key="8">
    <source>
        <dbReference type="EMBL" id="KXB69562.1"/>
    </source>
</evidence>
<keyword evidence="1 5" id="KW-0132">Cell division</keyword>
<evidence type="ECO:0000256" key="5">
    <source>
        <dbReference type="HAMAP-Rule" id="MF_01197"/>
    </source>
</evidence>
<dbReference type="HAMAP" id="MF_01197">
    <property type="entry name" value="SepF"/>
    <property type="match status" value="1"/>
</dbReference>
<comment type="subcellular location">
    <subcellularLocation>
        <location evidence="5">Cytoplasm</location>
    </subcellularLocation>
    <text evidence="5">Localizes to the division site, in a FtsZ-dependent manner.</text>
</comment>
<dbReference type="RefSeq" id="WP_018498240.1">
    <property type="nucleotide sequence ID" value="NZ_AP019829.2"/>
</dbReference>
<keyword evidence="2 5" id="KW-0717">Septation</keyword>
<evidence type="ECO:0000256" key="4">
    <source>
        <dbReference type="ARBA" id="ARBA00044936"/>
    </source>
</evidence>
<dbReference type="InterPro" id="IPR023052">
    <property type="entry name" value="Cell_div_SepF"/>
</dbReference>
<evidence type="ECO:0000313" key="7">
    <source>
        <dbReference type="EMBL" id="BBM48532.1"/>
    </source>
</evidence>
<gene>
    <name evidence="5" type="primary">sepF</name>
    <name evidence="8" type="ORF">HMPREF3180_00301</name>
    <name evidence="7" type="ORF">JMUB3933_2048</name>
</gene>
<reference evidence="8" key="1">
    <citation type="submission" date="2016-01" db="EMBL/GenBank/DDBJ databases">
        <authorList>
            <person name="Oliw E.H."/>
        </authorList>
    </citation>
    <scope>NUCLEOTIDE SEQUENCE [LARGE SCALE GENOMIC DNA]</scope>
    <source>
        <strain evidence="8">KA00185</strain>
    </source>
</reference>
<dbReference type="PANTHER" id="PTHR35798">
    <property type="entry name" value="CELL DIVISION PROTEIN SEPF"/>
    <property type="match status" value="1"/>
</dbReference>
<dbReference type="GO" id="GO:0043093">
    <property type="term" value="P:FtsZ-dependent cytokinesis"/>
    <property type="evidence" value="ECO:0007669"/>
    <property type="project" value="UniProtKB-UniRule"/>
</dbReference>
<dbReference type="PANTHER" id="PTHR35798:SF1">
    <property type="entry name" value="CELL DIVISION PROTEIN SEPF"/>
    <property type="match status" value="1"/>
</dbReference>
<feature type="compositionally biased region" description="Acidic residues" evidence="6">
    <location>
        <begin position="16"/>
        <end position="30"/>
    </location>
</feature>